<protein>
    <recommendedName>
        <fullName evidence="2">DUF6249 domain-containing protein</fullName>
    </recommendedName>
</protein>
<dbReference type="Pfam" id="PF19762">
    <property type="entry name" value="DUF6249"/>
    <property type="match status" value="1"/>
</dbReference>
<proteinExistence type="predicted"/>
<dbReference type="RefSeq" id="WP_144009616.1">
    <property type="nucleotide sequence ID" value="NZ_FWYB01000028.1"/>
</dbReference>
<keyword evidence="1" id="KW-0812">Transmembrane</keyword>
<feature type="transmembrane region" description="Helical" evidence="1">
    <location>
        <begin position="56"/>
        <end position="77"/>
    </location>
</feature>
<sequence>MDRTIILGLIAVIFGVCIFLAWFFTHKARHQERMLMIEKGMNPNEESNKEGGLKSIMVKLGILIIGLSIGLAVIAILVQFDSLGRSNAVPMSILGVCGGIALVVANRLSARK</sequence>
<feature type="transmembrane region" description="Helical" evidence="1">
    <location>
        <begin position="89"/>
        <end position="108"/>
    </location>
</feature>
<dbReference type="InterPro" id="IPR046216">
    <property type="entry name" value="DUF6249"/>
</dbReference>
<feature type="transmembrane region" description="Helical" evidence="1">
    <location>
        <begin position="6"/>
        <end position="25"/>
    </location>
</feature>
<feature type="domain" description="DUF6249" evidence="2">
    <location>
        <begin position="9"/>
        <end position="109"/>
    </location>
</feature>
<dbReference type="OrthoDB" id="1440180at2"/>
<dbReference type="AlphaFoldDB" id="A0A1W2FAT1"/>
<accession>A0A1W2FAT1</accession>
<keyword evidence="1" id="KW-1133">Transmembrane helix</keyword>
<dbReference type="Proteomes" id="UP000192678">
    <property type="component" value="Unassembled WGS sequence"/>
</dbReference>
<name>A0A1W2FAT1_9SPHI</name>
<keyword evidence="1" id="KW-0472">Membrane</keyword>
<dbReference type="STRING" id="475255.SAMN04488101_12815"/>
<evidence type="ECO:0000259" key="2">
    <source>
        <dbReference type="Pfam" id="PF19762"/>
    </source>
</evidence>
<evidence type="ECO:0000256" key="1">
    <source>
        <dbReference type="SAM" id="Phobius"/>
    </source>
</evidence>
<gene>
    <name evidence="3" type="ORF">SAMN04488101_12815</name>
</gene>
<evidence type="ECO:0000313" key="3">
    <source>
        <dbReference type="EMBL" id="SMD18686.1"/>
    </source>
</evidence>
<dbReference type="EMBL" id="FWYB01000028">
    <property type="protein sequence ID" value="SMD18686.1"/>
    <property type="molecule type" value="Genomic_DNA"/>
</dbReference>
<keyword evidence="4" id="KW-1185">Reference proteome</keyword>
<evidence type="ECO:0000313" key="4">
    <source>
        <dbReference type="Proteomes" id="UP000192678"/>
    </source>
</evidence>
<organism evidence="3 4">
    <name type="scientific">Pedobacter nyackensis</name>
    <dbReference type="NCBI Taxonomy" id="475255"/>
    <lineage>
        <taxon>Bacteria</taxon>
        <taxon>Pseudomonadati</taxon>
        <taxon>Bacteroidota</taxon>
        <taxon>Sphingobacteriia</taxon>
        <taxon>Sphingobacteriales</taxon>
        <taxon>Sphingobacteriaceae</taxon>
        <taxon>Pedobacter</taxon>
    </lineage>
</organism>
<reference evidence="3 4" key="1">
    <citation type="submission" date="2017-04" db="EMBL/GenBank/DDBJ databases">
        <authorList>
            <person name="Afonso C.L."/>
            <person name="Miller P.J."/>
            <person name="Scott M.A."/>
            <person name="Spackman E."/>
            <person name="Goraichik I."/>
            <person name="Dimitrov K.M."/>
            <person name="Suarez D.L."/>
            <person name="Swayne D.E."/>
        </authorList>
    </citation>
    <scope>NUCLEOTIDE SEQUENCE [LARGE SCALE GENOMIC DNA]</scope>
    <source>
        <strain evidence="3 4">DSM 19625</strain>
    </source>
</reference>